<dbReference type="STRING" id="485913.Krac_2727"/>
<keyword evidence="1" id="KW-0812">Transmembrane</keyword>
<protein>
    <submittedName>
        <fullName evidence="2">Uncharacterized protein</fullName>
    </submittedName>
</protein>
<keyword evidence="3" id="KW-1185">Reference proteome</keyword>
<proteinExistence type="predicted"/>
<sequence>MNALFALITPFCTYATILILIITCLSLLLILFSFAFPSFHIWAGPTSSPTLAWAGPTFIGPGTSPSGFIAVD</sequence>
<name>D6TZH2_KTERA</name>
<evidence type="ECO:0000313" key="3">
    <source>
        <dbReference type="Proteomes" id="UP000004508"/>
    </source>
</evidence>
<dbReference type="InParanoid" id="D6TZH2"/>
<keyword evidence="1" id="KW-1133">Transmembrane helix</keyword>
<keyword evidence="1" id="KW-0472">Membrane</keyword>
<gene>
    <name evidence="2" type="ORF">Krac_2727</name>
</gene>
<dbReference type="Proteomes" id="UP000004508">
    <property type="component" value="Unassembled WGS sequence"/>
</dbReference>
<evidence type="ECO:0000256" key="1">
    <source>
        <dbReference type="SAM" id="Phobius"/>
    </source>
</evidence>
<reference evidence="2 3" key="1">
    <citation type="journal article" date="2011" name="Stand. Genomic Sci.">
        <title>Non-contiguous finished genome sequence and contextual data of the filamentous soil bacterium Ktedonobacter racemifer type strain (SOSP1-21).</title>
        <authorList>
            <person name="Chang Y.J."/>
            <person name="Land M."/>
            <person name="Hauser L."/>
            <person name="Chertkov O."/>
            <person name="Del Rio T.G."/>
            <person name="Nolan M."/>
            <person name="Copeland A."/>
            <person name="Tice H."/>
            <person name="Cheng J.F."/>
            <person name="Lucas S."/>
            <person name="Han C."/>
            <person name="Goodwin L."/>
            <person name="Pitluck S."/>
            <person name="Ivanova N."/>
            <person name="Ovchinikova G."/>
            <person name="Pati A."/>
            <person name="Chen A."/>
            <person name="Palaniappan K."/>
            <person name="Mavromatis K."/>
            <person name="Liolios K."/>
            <person name="Brettin T."/>
            <person name="Fiebig A."/>
            <person name="Rohde M."/>
            <person name="Abt B."/>
            <person name="Goker M."/>
            <person name="Detter J.C."/>
            <person name="Woyke T."/>
            <person name="Bristow J."/>
            <person name="Eisen J.A."/>
            <person name="Markowitz V."/>
            <person name="Hugenholtz P."/>
            <person name="Kyrpides N.C."/>
            <person name="Klenk H.P."/>
            <person name="Lapidus A."/>
        </authorList>
    </citation>
    <scope>NUCLEOTIDE SEQUENCE [LARGE SCALE GENOMIC DNA]</scope>
    <source>
        <strain evidence="3">DSM 44963</strain>
    </source>
</reference>
<accession>D6TZH2</accession>
<evidence type="ECO:0000313" key="2">
    <source>
        <dbReference type="EMBL" id="EFH81962.1"/>
    </source>
</evidence>
<comment type="caution">
    <text evidence="2">The sequence shown here is derived from an EMBL/GenBank/DDBJ whole genome shotgun (WGS) entry which is preliminary data.</text>
</comment>
<feature type="transmembrane region" description="Helical" evidence="1">
    <location>
        <begin position="12"/>
        <end position="36"/>
    </location>
</feature>
<dbReference type="EMBL" id="ADVG01000004">
    <property type="protein sequence ID" value="EFH81962.1"/>
    <property type="molecule type" value="Genomic_DNA"/>
</dbReference>
<organism evidence="2 3">
    <name type="scientific">Ktedonobacter racemifer DSM 44963</name>
    <dbReference type="NCBI Taxonomy" id="485913"/>
    <lineage>
        <taxon>Bacteria</taxon>
        <taxon>Bacillati</taxon>
        <taxon>Chloroflexota</taxon>
        <taxon>Ktedonobacteria</taxon>
        <taxon>Ktedonobacterales</taxon>
        <taxon>Ktedonobacteraceae</taxon>
        <taxon>Ktedonobacter</taxon>
    </lineage>
</organism>
<dbReference type="AlphaFoldDB" id="D6TZH2"/>